<evidence type="ECO:0000259" key="7">
    <source>
        <dbReference type="Pfam" id="PF02668"/>
    </source>
</evidence>
<evidence type="ECO:0000313" key="9">
    <source>
        <dbReference type="Proteomes" id="UP001564760"/>
    </source>
</evidence>
<dbReference type="EMBL" id="JBGEDP010000001">
    <property type="protein sequence ID" value="MEY8015715.1"/>
    <property type="molecule type" value="Genomic_DNA"/>
</dbReference>
<evidence type="ECO:0000256" key="1">
    <source>
        <dbReference type="ARBA" id="ARBA00001954"/>
    </source>
</evidence>
<name>A0ABV4C0D7_9MYCO</name>
<keyword evidence="6" id="KW-0408">Iron</keyword>
<gene>
    <name evidence="8" type="ORF">AB8998_12200</name>
</gene>
<organism evidence="8 9">
    <name type="scientific">Mycobacterium servetii</name>
    <dbReference type="NCBI Taxonomy" id="3237418"/>
    <lineage>
        <taxon>Bacteria</taxon>
        <taxon>Bacillati</taxon>
        <taxon>Actinomycetota</taxon>
        <taxon>Actinomycetes</taxon>
        <taxon>Mycobacteriales</taxon>
        <taxon>Mycobacteriaceae</taxon>
        <taxon>Mycobacterium</taxon>
    </lineage>
</organism>
<sequence length="287" mass="31858">MPATTPLTVTKLSSHLGLCIEGVRLGGDLGAETAETAEQIYGALLEHKVIFFRGQDHLDDAGQVAFARLLGDPLSFMLVGHPSTGYYPLRNAPLVHQVDSRYGYDNRWHSDITFATNYPGVEMLRAVTMPDYGGSTLWASTAAAYEALPEPLRRLADDLWVVHTNRTDKPEYHTEHPLVRVHPDTGERTLVAGSFARGIVGLDTHESTVLLELMQRRITLPENTIRWDWRPGDVAIWDNRATQHRAVADYDDQYRLLHRVSLMGAAPVDVHGQPSRAIVGAPLEPSP</sequence>
<protein>
    <submittedName>
        <fullName evidence="8">TauD/TfdA dioxygenase family protein</fullName>
    </submittedName>
</protein>
<proteinExistence type="inferred from homology"/>
<keyword evidence="3" id="KW-0479">Metal-binding</keyword>
<dbReference type="Proteomes" id="UP001564760">
    <property type="component" value="Unassembled WGS sequence"/>
</dbReference>
<dbReference type="PANTHER" id="PTHR30468:SF5">
    <property type="entry name" value="ALPHA-KETOGLUTARATE-DEPENDENT SULFATE ESTER DIOXYGENASE"/>
    <property type="match status" value="1"/>
</dbReference>
<keyword evidence="5" id="KW-0560">Oxidoreductase</keyword>
<evidence type="ECO:0000256" key="4">
    <source>
        <dbReference type="ARBA" id="ARBA00022964"/>
    </source>
</evidence>
<dbReference type="RefSeq" id="WP_369738197.1">
    <property type="nucleotide sequence ID" value="NZ_JBGEDP010000001.1"/>
</dbReference>
<evidence type="ECO:0000256" key="6">
    <source>
        <dbReference type="ARBA" id="ARBA00023004"/>
    </source>
</evidence>
<keyword evidence="9" id="KW-1185">Reference proteome</keyword>
<evidence type="ECO:0000256" key="5">
    <source>
        <dbReference type="ARBA" id="ARBA00023002"/>
    </source>
</evidence>
<evidence type="ECO:0000256" key="3">
    <source>
        <dbReference type="ARBA" id="ARBA00022723"/>
    </source>
</evidence>
<dbReference type="GO" id="GO:0051213">
    <property type="term" value="F:dioxygenase activity"/>
    <property type="evidence" value="ECO:0007669"/>
    <property type="project" value="UniProtKB-KW"/>
</dbReference>
<evidence type="ECO:0000313" key="8">
    <source>
        <dbReference type="EMBL" id="MEY8015715.1"/>
    </source>
</evidence>
<dbReference type="InterPro" id="IPR042098">
    <property type="entry name" value="TauD-like_sf"/>
</dbReference>
<dbReference type="InterPro" id="IPR051323">
    <property type="entry name" value="AtsK-like"/>
</dbReference>
<comment type="caution">
    <text evidence="8">The sequence shown here is derived from an EMBL/GenBank/DDBJ whole genome shotgun (WGS) entry which is preliminary data.</text>
</comment>
<reference evidence="8 9" key="1">
    <citation type="submission" date="2024-08" db="EMBL/GenBank/DDBJ databases">
        <title>Mycobacterium servetensis sp. nov., a novel rapid-growing mycobacterial species recovered from a human patient in Zaragoza, Spain.</title>
        <authorList>
            <person name="Tristancho-Baro A.I."/>
            <person name="Buenestado-Serrano S."/>
            <person name="Garcia De Viedma D."/>
            <person name="Milagro-Beamonte A."/>
            <person name="Burillo N."/>
            <person name="Sanz S."/>
            <person name="Lopez-Calleja A.I."/>
            <person name="Penas-Utrilla D."/>
            <person name="Guardingo M."/>
            <person name="Garcia M.J."/>
            <person name="Vinuelas-Bayon J."/>
        </authorList>
    </citation>
    <scope>NUCLEOTIDE SEQUENCE [LARGE SCALE GENOMIC DNA]</scope>
    <source>
        <strain evidence="9">HUMS_12744610</strain>
    </source>
</reference>
<comment type="cofactor">
    <cofactor evidence="1">
        <name>Fe(2+)</name>
        <dbReference type="ChEBI" id="CHEBI:29033"/>
    </cofactor>
</comment>
<evidence type="ECO:0000256" key="2">
    <source>
        <dbReference type="ARBA" id="ARBA00005896"/>
    </source>
</evidence>
<dbReference type="Pfam" id="PF02668">
    <property type="entry name" value="TauD"/>
    <property type="match status" value="1"/>
</dbReference>
<dbReference type="SUPFAM" id="SSF51197">
    <property type="entry name" value="Clavaminate synthase-like"/>
    <property type="match status" value="1"/>
</dbReference>
<dbReference type="Gene3D" id="3.60.130.10">
    <property type="entry name" value="Clavaminate synthase-like"/>
    <property type="match status" value="1"/>
</dbReference>
<comment type="similarity">
    <text evidence="2">Belongs to the TfdA dioxygenase family.</text>
</comment>
<dbReference type="InterPro" id="IPR003819">
    <property type="entry name" value="TauD/TfdA-like"/>
</dbReference>
<feature type="domain" description="TauD/TfdA-like" evidence="7">
    <location>
        <begin position="28"/>
        <end position="260"/>
    </location>
</feature>
<accession>A0ABV4C0D7</accession>
<keyword evidence="4 8" id="KW-0223">Dioxygenase</keyword>
<dbReference type="PANTHER" id="PTHR30468">
    <property type="entry name" value="ALPHA-KETOGLUTARATE-DEPENDENT SULFONATE DIOXYGENASE"/>
    <property type="match status" value="1"/>
</dbReference>